<accession>K3ZMG6</accession>
<dbReference type="InParanoid" id="K3ZMG6"/>
<keyword evidence="1" id="KW-0812">Transmembrane</keyword>
<name>K3ZMG6_SETIT</name>
<reference evidence="2" key="2">
    <citation type="submission" date="2018-08" db="UniProtKB">
        <authorList>
            <consortium name="EnsemblPlants"/>
        </authorList>
    </citation>
    <scope>IDENTIFICATION</scope>
    <source>
        <strain evidence="2">Yugu1</strain>
    </source>
</reference>
<evidence type="ECO:0000256" key="1">
    <source>
        <dbReference type="SAM" id="Phobius"/>
    </source>
</evidence>
<keyword evidence="1" id="KW-0472">Membrane</keyword>
<feature type="transmembrane region" description="Helical" evidence="1">
    <location>
        <begin position="64"/>
        <end position="84"/>
    </location>
</feature>
<dbReference type="Proteomes" id="UP000004995">
    <property type="component" value="Unassembled WGS sequence"/>
</dbReference>
<keyword evidence="1" id="KW-1133">Transmembrane helix</keyword>
<protein>
    <submittedName>
        <fullName evidence="2">Uncharacterized protein</fullName>
    </submittedName>
</protein>
<dbReference type="EnsemblPlants" id="KQK93985">
    <property type="protein sequence ID" value="KQK93985"/>
    <property type="gene ID" value="SETIT_027781mg"/>
</dbReference>
<dbReference type="Gramene" id="KQK93985">
    <property type="protein sequence ID" value="KQK93985"/>
    <property type="gene ID" value="SETIT_027781mg"/>
</dbReference>
<evidence type="ECO:0000313" key="2">
    <source>
        <dbReference type="EnsemblPlants" id="KQK93985"/>
    </source>
</evidence>
<proteinExistence type="predicted"/>
<dbReference type="EMBL" id="AGNK02004732">
    <property type="status" value="NOT_ANNOTATED_CDS"/>
    <property type="molecule type" value="Genomic_DNA"/>
</dbReference>
<reference evidence="3" key="1">
    <citation type="journal article" date="2012" name="Nat. Biotechnol.">
        <title>Reference genome sequence of the model plant Setaria.</title>
        <authorList>
            <person name="Bennetzen J.L."/>
            <person name="Schmutz J."/>
            <person name="Wang H."/>
            <person name="Percifield R."/>
            <person name="Hawkins J."/>
            <person name="Pontaroli A.C."/>
            <person name="Estep M."/>
            <person name="Feng L."/>
            <person name="Vaughn J.N."/>
            <person name="Grimwood J."/>
            <person name="Jenkins J."/>
            <person name="Barry K."/>
            <person name="Lindquist E."/>
            <person name="Hellsten U."/>
            <person name="Deshpande S."/>
            <person name="Wang X."/>
            <person name="Wu X."/>
            <person name="Mitros T."/>
            <person name="Triplett J."/>
            <person name="Yang X."/>
            <person name="Ye C.Y."/>
            <person name="Mauro-Herrera M."/>
            <person name="Wang L."/>
            <person name="Li P."/>
            <person name="Sharma M."/>
            <person name="Sharma R."/>
            <person name="Ronald P.C."/>
            <person name="Panaud O."/>
            <person name="Kellogg E.A."/>
            <person name="Brutnell T.P."/>
            <person name="Doust A.N."/>
            <person name="Tuskan G.A."/>
            <person name="Rokhsar D."/>
            <person name="Devos K.M."/>
        </authorList>
    </citation>
    <scope>NUCLEOTIDE SEQUENCE [LARGE SCALE GENOMIC DNA]</scope>
    <source>
        <strain evidence="3">cv. Yugu1</strain>
    </source>
</reference>
<dbReference type="AlphaFoldDB" id="K3ZMG6"/>
<organism evidence="2 3">
    <name type="scientific">Setaria italica</name>
    <name type="common">Foxtail millet</name>
    <name type="synonym">Panicum italicum</name>
    <dbReference type="NCBI Taxonomy" id="4555"/>
    <lineage>
        <taxon>Eukaryota</taxon>
        <taxon>Viridiplantae</taxon>
        <taxon>Streptophyta</taxon>
        <taxon>Embryophyta</taxon>
        <taxon>Tracheophyta</taxon>
        <taxon>Spermatophyta</taxon>
        <taxon>Magnoliopsida</taxon>
        <taxon>Liliopsida</taxon>
        <taxon>Poales</taxon>
        <taxon>Poaceae</taxon>
        <taxon>PACMAD clade</taxon>
        <taxon>Panicoideae</taxon>
        <taxon>Panicodae</taxon>
        <taxon>Paniceae</taxon>
        <taxon>Cenchrinae</taxon>
        <taxon>Setaria</taxon>
    </lineage>
</organism>
<keyword evidence="3" id="KW-1185">Reference proteome</keyword>
<dbReference type="HOGENOM" id="CLU_2516918_0_0_1"/>
<evidence type="ECO:0000313" key="3">
    <source>
        <dbReference type="Proteomes" id="UP000004995"/>
    </source>
</evidence>
<sequence>MLWRRRLTALAYEFPDIELMLLADGSAWSLQPRDGLHATTVLGALSLHKECMWDSSHPGGAARLSIAIGVYIMFYEYFCFHFLAM</sequence>